<name>A0ABY4H473_9BACI</name>
<organism evidence="2 3">
    <name type="scientific">Halobacillus shinanisalinarum</name>
    <dbReference type="NCBI Taxonomy" id="2932258"/>
    <lineage>
        <taxon>Bacteria</taxon>
        <taxon>Bacillati</taxon>
        <taxon>Bacillota</taxon>
        <taxon>Bacilli</taxon>
        <taxon>Bacillales</taxon>
        <taxon>Bacillaceae</taxon>
        <taxon>Halobacillus</taxon>
    </lineage>
</organism>
<dbReference type="EMBL" id="CP095074">
    <property type="protein sequence ID" value="UOQ95001.1"/>
    <property type="molecule type" value="Genomic_DNA"/>
</dbReference>
<evidence type="ECO:0000313" key="2">
    <source>
        <dbReference type="EMBL" id="UOQ95001.1"/>
    </source>
</evidence>
<dbReference type="Gene3D" id="3.40.109.10">
    <property type="entry name" value="NADH Oxidase"/>
    <property type="match status" value="1"/>
</dbReference>
<dbReference type="SUPFAM" id="SSF55469">
    <property type="entry name" value="FMN-dependent nitroreductase-like"/>
    <property type="match status" value="1"/>
</dbReference>
<proteinExistence type="predicted"/>
<reference evidence="2 3" key="1">
    <citation type="submission" date="2022-04" db="EMBL/GenBank/DDBJ databases">
        <title>Halobacillus sp. isolated from saltern.</title>
        <authorList>
            <person name="Won M."/>
            <person name="Lee C.-M."/>
            <person name="Woen H.-Y."/>
            <person name="Kwon S.-W."/>
        </authorList>
    </citation>
    <scope>NUCLEOTIDE SEQUENCE [LARGE SCALE GENOMIC DNA]</scope>
    <source>
        <strain evidence="2 3">SSTM10-2</strain>
    </source>
</reference>
<dbReference type="Pfam" id="PF00881">
    <property type="entry name" value="Nitroreductase"/>
    <property type="match status" value="1"/>
</dbReference>
<dbReference type="Proteomes" id="UP000831880">
    <property type="component" value="Chromosome"/>
</dbReference>
<sequence length="77" mass="8342">MVATNLDVATDHYGERGYRFSLMEAGHMVQNMMLVAGCLGKVIAPIGGFDDHKVNGNILPDEDHLSALYIVPVGLEI</sequence>
<evidence type="ECO:0000259" key="1">
    <source>
        <dbReference type="Pfam" id="PF00881"/>
    </source>
</evidence>
<dbReference type="InterPro" id="IPR000415">
    <property type="entry name" value="Nitroreductase-like"/>
</dbReference>
<protein>
    <submittedName>
        <fullName evidence="2">Nitroreductase family protein</fullName>
    </submittedName>
</protein>
<feature type="domain" description="Nitroreductase" evidence="1">
    <location>
        <begin position="6"/>
        <end position="74"/>
    </location>
</feature>
<dbReference type="InterPro" id="IPR029479">
    <property type="entry name" value="Nitroreductase"/>
</dbReference>
<accession>A0ABY4H473</accession>
<evidence type="ECO:0000313" key="3">
    <source>
        <dbReference type="Proteomes" id="UP000831880"/>
    </source>
</evidence>
<gene>
    <name evidence="2" type="ORF">MUO14_08770</name>
</gene>
<keyword evidence="3" id="KW-1185">Reference proteome</keyword>